<sequence>MTRVRAIRCGTVNCCLLLGGRGSVPVDTGLPGSLHKLERLLAGDALMSFLSPVRIYPGHGAPFSVDALK</sequence>
<evidence type="ECO:0000313" key="2">
    <source>
        <dbReference type="Proteomes" id="UP000294682"/>
    </source>
</evidence>
<dbReference type="AlphaFoldDB" id="A0A9X8UIL2"/>
<organism evidence="1 2">
    <name type="scientific">Harryflintia acetispora</name>
    <dbReference type="NCBI Taxonomy" id="1849041"/>
    <lineage>
        <taxon>Bacteria</taxon>
        <taxon>Bacillati</taxon>
        <taxon>Bacillota</taxon>
        <taxon>Clostridia</taxon>
        <taxon>Eubacteriales</taxon>
        <taxon>Oscillospiraceae</taxon>
        <taxon>Harryflintia</taxon>
    </lineage>
</organism>
<name>A0A9X8UIL2_9FIRM</name>
<evidence type="ECO:0000313" key="1">
    <source>
        <dbReference type="EMBL" id="TCL42286.1"/>
    </source>
</evidence>
<gene>
    <name evidence="1" type="ORF">EDD78_11150</name>
</gene>
<protein>
    <submittedName>
        <fullName evidence="1">Uncharacterized protein</fullName>
    </submittedName>
</protein>
<accession>A0A9X8UIL2</accession>
<proteinExistence type="predicted"/>
<reference evidence="1 2" key="1">
    <citation type="submission" date="2019-03" db="EMBL/GenBank/DDBJ databases">
        <title>Genomic Encyclopedia of Type Strains, Phase IV (KMG-IV): sequencing the most valuable type-strain genomes for metagenomic binning, comparative biology and taxonomic classification.</title>
        <authorList>
            <person name="Goeker M."/>
        </authorList>
    </citation>
    <scope>NUCLEOTIDE SEQUENCE [LARGE SCALE GENOMIC DNA]</scope>
    <source>
        <strain evidence="1 2">DSM 100433</strain>
    </source>
</reference>
<keyword evidence="2" id="KW-1185">Reference proteome</keyword>
<dbReference type="EMBL" id="SLUK01000011">
    <property type="protein sequence ID" value="TCL42286.1"/>
    <property type="molecule type" value="Genomic_DNA"/>
</dbReference>
<comment type="caution">
    <text evidence="1">The sequence shown here is derived from an EMBL/GenBank/DDBJ whole genome shotgun (WGS) entry which is preliminary data.</text>
</comment>
<dbReference type="RefSeq" id="WP_132085036.1">
    <property type="nucleotide sequence ID" value="NZ_SLUK01000011.1"/>
</dbReference>
<dbReference type="Proteomes" id="UP000294682">
    <property type="component" value="Unassembled WGS sequence"/>
</dbReference>